<gene>
    <name evidence="2" type="ORF">H9945_11610</name>
</gene>
<evidence type="ECO:0000313" key="3">
    <source>
        <dbReference type="Proteomes" id="UP000886803"/>
    </source>
</evidence>
<organism evidence="2 3">
    <name type="scientific">Candidatus Gemmiger avicola</name>
    <dbReference type="NCBI Taxonomy" id="2838605"/>
    <lineage>
        <taxon>Bacteria</taxon>
        <taxon>Bacillati</taxon>
        <taxon>Bacillota</taxon>
        <taxon>Clostridia</taxon>
        <taxon>Eubacteriales</taxon>
        <taxon>Gemmiger</taxon>
    </lineage>
</organism>
<sequence length="73" mass="8304">MDCVKCGSSQVKVIDTRARGRRRIYRRRVCLTCGARWTTVELPVGDLRRAVQTARQGLDQIEEALHGEKHPAK</sequence>
<comment type="caution">
    <text evidence="2">The sequence shown here is derived from an EMBL/GenBank/DDBJ whole genome shotgun (WGS) entry which is preliminary data.</text>
</comment>
<dbReference type="Pfam" id="PF22811">
    <property type="entry name" value="Zn_ribbon_NrdR"/>
    <property type="match status" value="1"/>
</dbReference>
<dbReference type="AlphaFoldDB" id="A0A9D2S4M4"/>
<dbReference type="EMBL" id="DWYG01000190">
    <property type="protein sequence ID" value="HJB43131.1"/>
    <property type="molecule type" value="Genomic_DNA"/>
</dbReference>
<dbReference type="InterPro" id="IPR055173">
    <property type="entry name" value="NrdR-like_N"/>
</dbReference>
<name>A0A9D2S4M4_9FIRM</name>
<reference evidence="2" key="1">
    <citation type="journal article" date="2021" name="PeerJ">
        <title>Extensive microbial diversity within the chicken gut microbiome revealed by metagenomics and culture.</title>
        <authorList>
            <person name="Gilroy R."/>
            <person name="Ravi A."/>
            <person name="Getino M."/>
            <person name="Pursley I."/>
            <person name="Horton D.L."/>
            <person name="Alikhan N.F."/>
            <person name="Baker D."/>
            <person name="Gharbi K."/>
            <person name="Hall N."/>
            <person name="Watson M."/>
            <person name="Adriaenssens E.M."/>
            <person name="Foster-Nyarko E."/>
            <person name="Jarju S."/>
            <person name="Secka A."/>
            <person name="Antonio M."/>
            <person name="Oren A."/>
            <person name="Chaudhuri R.R."/>
            <person name="La Ragione R."/>
            <person name="Hildebrand F."/>
            <person name="Pallen M.J."/>
        </authorList>
    </citation>
    <scope>NUCLEOTIDE SEQUENCE</scope>
    <source>
        <strain evidence="2">ChiBcec8-13705</strain>
    </source>
</reference>
<evidence type="ECO:0000313" key="2">
    <source>
        <dbReference type="EMBL" id="HJB43131.1"/>
    </source>
</evidence>
<evidence type="ECO:0000259" key="1">
    <source>
        <dbReference type="Pfam" id="PF22811"/>
    </source>
</evidence>
<dbReference type="Proteomes" id="UP000886803">
    <property type="component" value="Unassembled WGS sequence"/>
</dbReference>
<feature type="domain" description="Transcriptional repressor NrdR-like N-terminal" evidence="1">
    <location>
        <begin position="1"/>
        <end position="41"/>
    </location>
</feature>
<reference evidence="2" key="2">
    <citation type="submission" date="2021-04" db="EMBL/GenBank/DDBJ databases">
        <authorList>
            <person name="Gilroy R."/>
        </authorList>
    </citation>
    <scope>NUCLEOTIDE SEQUENCE</scope>
    <source>
        <strain evidence="2">ChiBcec8-13705</strain>
    </source>
</reference>
<accession>A0A9D2S4M4</accession>
<proteinExistence type="predicted"/>
<protein>
    <recommendedName>
        <fullName evidence="1">Transcriptional repressor NrdR-like N-terminal domain-containing protein</fullName>
    </recommendedName>
</protein>